<sequence>MPHIHKLIDFTVGAFIVHKHKVLLVSHRKLKQWLPVGGHIELDEDLEEALFREIREESGLKRNDITIVGKKNAIYDSEGRKALFNPIFTDIHRISRRHRHIGFGYVIKAKTDKVALAEREHHAIKWFTKSELSSQKYKINPGIRYYAKEALRLAK</sequence>
<dbReference type="Proteomes" id="UP000177152">
    <property type="component" value="Unassembled WGS sequence"/>
</dbReference>
<organism evidence="3 4">
    <name type="scientific">Candidatus Sungbacteria bacterium RIFCSPHIGHO2_01_FULL_47_32</name>
    <dbReference type="NCBI Taxonomy" id="1802264"/>
    <lineage>
        <taxon>Bacteria</taxon>
        <taxon>Candidatus Sungiibacteriota</taxon>
    </lineage>
</organism>
<dbReference type="AlphaFoldDB" id="A0A1G2K8V5"/>
<name>A0A1G2K8V5_9BACT</name>
<dbReference type="PROSITE" id="PS51462">
    <property type="entry name" value="NUDIX"/>
    <property type="match status" value="1"/>
</dbReference>
<dbReference type="Gene3D" id="3.90.79.10">
    <property type="entry name" value="Nucleoside Triphosphate Pyrophosphohydrolase"/>
    <property type="match status" value="1"/>
</dbReference>
<keyword evidence="1" id="KW-0378">Hydrolase</keyword>
<protein>
    <recommendedName>
        <fullName evidence="2">Nudix hydrolase domain-containing protein</fullName>
    </recommendedName>
</protein>
<reference evidence="3 4" key="1">
    <citation type="journal article" date="2016" name="Nat. Commun.">
        <title>Thousands of microbial genomes shed light on interconnected biogeochemical processes in an aquifer system.</title>
        <authorList>
            <person name="Anantharaman K."/>
            <person name="Brown C.T."/>
            <person name="Hug L.A."/>
            <person name="Sharon I."/>
            <person name="Castelle C.J."/>
            <person name="Probst A.J."/>
            <person name="Thomas B.C."/>
            <person name="Singh A."/>
            <person name="Wilkins M.J."/>
            <person name="Karaoz U."/>
            <person name="Brodie E.L."/>
            <person name="Williams K.H."/>
            <person name="Hubbard S.S."/>
            <person name="Banfield J.F."/>
        </authorList>
    </citation>
    <scope>NUCLEOTIDE SEQUENCE [LARGE SCALE GENOMIC DNA]</scope>
</reference>
<evidence type="ECO:0000259" key="2">
    <source>
        <dbReference type="PROSITE" id="PS51462"/>
    </source>
</evidence>
<dbReference type="CDD" id="cd03674">
    <property type="entry name" value="NUDIX_Hydrolase"/>
    <property type="match status" value="1"/>
</dbReference>
<dbReference type="InterPro" id="IPR015797">
    <property type="entry name" value="NUDIX_hydrolase-like_dom_sf"/>
</dbReference>
<dbReference type="PROSITE" id="PS00893">
    <property type="entry name" value="NUDIX_BOX"/>
    <property type="match status" value="1"/>
</dbReference>
<dbReference type="PANTHER" id="PTHR43736">
    <property type="entry name" value="ADP-RIBOSE PYROPHOSPHATASE"/>
    <property type="match status" value="1"/>
</dbReference>
<evidence type="ECO:0000313" key="3">
    <source>
        <dbReference type="EMBL" id="OGZ95857.1"/>
    </source>
</evidence>
<dbReference type="InterPro" id="IPR000086">
    <property type="entry name" value="NUDIX_hydrolase_dom"/>
</dbReference>
<feature type="domain" description="Nudix hydrolase" evidence="2">
    <location>
        <begin position="7"/>
        <end position="152"/>
    </location>
</feature>
<dbReference type="PANTHER" id="PTHR43736:SF1">
    <property type="entry name" value="DIHYDRONEOPTERIN TRIPHOSPHATE DIPHOSPHATASE"/>
    <property type="match status" value="1"/>
</dbReference>
<evidence type="ECO:0000313" key="4">
    <source>
        <dbReference type="Proteomes" id="UP000177152"/>
    </source>
</evidence>
<dbReference type="EMBL" id="MHQC01000003">
    <property type="protein sequence ID" value="OGZ95857.1"/>
    <property type="molecule type" value="Genomic_DNA"/>
</dbReference>
<accession>A0A1G2K8V5</accession>
<dbReference type="GO" id="GO:0016787">
    <property type="term" value="F:hydrolase activity"/>
    <property type="evidence" value="ECO:0007669"/>
    <property type="project" value="UniProtKB-KW"/>
</dbReference>
<comment type="caution">
    <text evidence="3">The sequence shown here is derived from an EMBL/GenBank/DDBJ whole genome shotgun (WGS) entry which is preliminary data.</text>
</comment>
<proteinExistence type="predicted"/>
<dbReference type="SUPFAM" id="SSF55811">
    <property type="entry name" value="Nudix"/>
    <property type="match status" value="1"/>
</dbReference>
<evidence type="ECO:0000256" key="1">
    <source>
        <dbReference type="ARBA" id="ARBA00022801"/>
    </source>
</evidence>
<gene>
    <name evidence="3" type="ORF">A2633_02360</name>
</gene>
<dbReference type="Pfam" id="PF00293">
    <property type="entry name" value="NUDIX"/>
    <property type="match status" value="1"/>
</dbReference>
<dbReference type="InterPro" id="IPR020084">
    <property type="entry name" value="NUDIX_hydrolase_CS"/>
</dbReference>